<accession>A0ABD0R692</accession>
<protein>
    <recommendedName>
        <fullName evidence="3">EGF-like domain-containing protein</fullName>
    </recommendedName>
</protein>
<comment type="caution">
    <text evidence="1">The sequence shown here is derived from an EMBL/GenBank/DDBJ whole genome shotgun (WGS) entry which is preliminary data.</text>
</comment>
<evidence type="ECO:0008006" key="3">
    <source>
        <dbReference type="Google" id="ProtNLM"/>
    </source>
</evidence>
<keyword evidence="2" id="KW-1185">Reference proteome</keyword>
<dbReference type="EMBL" id="JAMKFB020000005">
    <property type="protein sequence ID" value="KAL0194024.1"/>
    <property type="molecule type" value="Genomic_DNA"/>
</dbReference>
<proteinExistence type="predicted"/>
<reference evidence="1 2" key="1">
    <citation type="submission" date="2024-05" db="EMBL/GenBank/DDBJ databases">
        <title>Genome sequencing and assembly of Indian major carp, Cirrhinus mrigala (Hamilton, 1822).</title>
        <authorList>
            <person name="Mohindra V."/>
            <person name="Chowdhury L.M."/>
            <person name="Lal K."/>
            <person name="Jena J.K."/>
        </authorList>
    </citation>
    <scope>NUCLEOTIDE SEQUENCE [LARGE SCALE GENOMIC DNA]</scope>
    <source>
        <strain evidence="1">CM1030</strain>
        <tissue evidence="1">Blood</tissue>
    </source>
</reference>
<organism evidence="1 2">
    <name type="scientific">Cirrhinus mrigala</name>
    <name type="common">Mrigala</name>
    <dbReference type="NCBI Taxonomy" id="683832"/>
    <lineage>
        <taxon>Eukaryota</taxon>
        <taxon>Metazoa</taxon>
        <taxon>Chordata</taxon>
        <taxon>Craniata</taxon>
        <taxon>Vertebrata</taxon>
        <taxon>Euteleostomi</taxon>
        <taxon>Actinopterygii</taxon>
        <taxon>Neopterygii</taxon>
        <taxon>Teleostei</taxon>
        <taxon>Ostariophysi</taxon>
        <taxon>Cypriniformes</taxon>
        <taxon>Cyprinidae</taxon>
        <taxon>Labeoninae</taxon>
        <taxon>Labeonini</taxon>
        <taxon>Cirrhinus</taxon>
    </lineage>
</organism>
<feature type="non-terminal residue" evidence="1">
    <location>
        <position position="1"/>
    </location>
</feature>
<dbReference type="Gene3D" id="2.170.300.10">
    <property type="entry name" value="Tie2 ligand-binding domain superfamily"/>
    <property type="match status" value="1"/>
</dbReference>
<feature type="non-terminal residue" evidence="1">
    <location>
        <position position="129"/>
    </location>
</feature>
<dbReference type="AlphaFoldDB" id="A0ABD0R692"/>
<name>A0ABD0R692_CIRMR</name>
<dbReference type="Proteomes" id="UP001529510">
    <property type="component" value="Unassembled WGS sequence"/>
</dbReference>
<evidence type="ECO:0000313" key="2">
    <source>
        <dbReference type="Proteomes" id="UP001529510"/>
    </source>
</evidence>
<gene>
    <name evidence="1" type="ORF">M9458_012320</name>
</gene>
<sequence length="129" mass="13218">FWGPDCKGMCTCHPNGKCDDVTGKSPATVRKGNVTKRRGNAPAMPVTGGRSATTTATVASTQCATNPRAGASATLAGSAVTVALSARATTRLVSSLRADRCERHCQCANGKCNPVDGSCTCKPGYRGKL</sequence>
<evidence type="ECO:0000313" key="1">
    <source>
        <dbReference type="EMBL" id="KAL0194024.1"/>
    </source>
</evidence>